<dbReference type="EMBL" id="CAFBNB010000073">
    <property type="protein sequence ID" value="CAB4926755.1"/>
    <property type="molecule type" value="Genomic_DNA"/>
</dbReference>
<protein>
    <submittedName>
        <fullName evidence="2">Unannotated protein</fullName>
    </submittedName>
</protein>
<feature type="domain" description="ChsH2 C-terminal OB-fold" evidence="1">
    <location>
        <begin position="48"/>
        <end position="110"/>
    </location>
</feature>
<name>A0A6J7I7C0_9ZZZZ</name>
<dbReference type="PANTHER" id="PTHR34075">
    <property type="entry name" value="BLR3430 PROTEIN"/>
    <property type="match status" value="1"/>
</dbReference>
<dbReference type="Pfam" id="PF01796">
    <property type="entry name" value="OB_ChsH2_C"/>
    <property type="match status" value="1"/>
</dbReference>
<gene>
    <name evidence="2" type="ORF">UFOPK3720_00518</name>
</gene>
<dbReference type="SUPFAM" id="SSF50249">
    <property type="entry name" value="Nucleic acid-binding proteins"/>
    <property type="match status" value="1"/>
</dbReference>
<dbReference type="AlphaFoldDB" id="A0A6J7I7C0"/>
<proteinExistence type="predicted"/>
<dbReference type="InterPro" id="IPR002878">
    <property type="entry name" value="ChsH2_C"/>
</dbReference>
<dbReference type="InterPro" id="IPR012340">
    <property type="entry name" value="NA-bd_OB-fold"/>
</dbReference>
<dbReference type="PANTHER" id="PTHR34075:SF5">
    <property type="entry name" value="BLR3430 PROTEIN"/>
    <property type="match status" value="1"/>
</dbReference>
<evidence type="ECO:0000259" key="1">
    <source>
        <dbReference type="Pfam" id="PF01796"/>
    </source>
</evidence>
<evidence type="ECO:0000313" key="2">
    <source>
        <dbReference type="EMBL" id="CAB4926755.1"/>
    </source>
</evidence>
<accession>A0A6J7I7C0</accession>
<reference evidence="2" key="1">
    <citation type="submission" date="2020-05" db="EMBL/GenBank/DDBJ databases">
        <authorList>
            <person name="Chiriac C."/>
            <person name="Salcher M."/>
            <person name="Ghai R."/>
            <person name="Kavagutti S V."/>
        </authorList>
    </citation>
    <scope>NUCLEOTIDE SEQUENCE</scope>
</reference>
<organism evidence="2">
    <name type="scientific">freshwater metagenome</name>
    <dbReference type="NCBI Taxonomy" id="449393"/>
    <lineage>
        <taxon>unclassified sequences</taxon>
        <taxon>metagenomes</taxon>
        <taxon>ecological metagenomes</taxon>
    </lineage>
</organism>
<sequence length="132" mass="14229">MSIALIDEGLFASTDPIALRGSSCFACGTNVFPAQGSCPTCTAVDVNEVVLPTEGTVWSWTTQHFAPKAPFRTDVFVPFSIGYVDLGPVIVEGWLLNKTEWQMGEAVRLELAKAWTDDDGAIVYTYGFAATS</sequence>
<dbReference type="InterPro" id="IPR052513">
    <property type="entry name" value="Thioester_dehydratase-like"/>
</dbReference>